<accession>A0A6J4PQS4</accession>
<evidence type="ECO:0000256" key="1">
    <source>
        <dbReference type="SAM" id="MobiDB-lite"/>
    </source>
</evidence>
<name>A0A6J4PQS4_9ACTN</name>
<organism evidence="2">
    <name type="scientific">uncultured Rubrobacteraceae bacterium</name>
    <dbReference type="NCBI Taxonomy" id="349277"/>
    <lineage>
        <taxon>Bacteria</taxon>
        <taxon>Bacillati</taxon>
        <taxon>Actinomycetota</taxon>
        <taxon>Rubrobacteria</taxon>
        <taxon>Rubrobacterales</taxon>
        <taxon>Rubrobacteraceae</taxon>
        <taxon>environmental samples</taxon>
    </lineage>
</organism>
<feature type="compositionally biased region" description="Gly residues" evidence="1">
    <location>
        <begin position="15"/>
        <end position="25"/>
    </location>
</feature>
<feature type="non-terminal residue" evidence="2">
    <location>
        <position position="1"/>
    </location>
</feature>
<feature type="compositionally biased region" description="Basic and acidic residues" evidence="1">
    <location>
        <begin position="71"/>
        <end position="103"/>
    </location>
</feature>
<feature type="compositionally biased region" description="Basic and acidic residues" evidence="1">
    <location>
        <begin position="291"/>
        <end position="305"/>
    </location>
</feature>
<evidence type="ECO:0000313" key="2">
    <source>
        <dbReference type="EMBL" id="CAA9421487.1"/>
    </source>
</evidence>
<sequence>AKPAPRRPAPDVGDAPGGAGAGGGLRCRRGGFDQEAWGARRRGCAGDQPRPGNECRGRGGAGGRRGRLRGLAREQRRGGGGRGPDRRCAVPDLRWLRAPDRGFRRERRTGRCPAMDRREPGGRGLRPPPLPRRRADACRAQRFRRLHAHRTLRRPGPRRRALRGRLRHARVPLPGDEVARTRTPGVGPSRGPRGDQFPPDHGRQIGGSPASRGGGGRKPHRRERLRPALGGPGDRLFARSRTRRARLDDGSDRRSDPRLGPFRGHAGVLRLRGPGDAARWRPGPQRRLLGRHGDGDLARELRPGV</sequence>
<dbReference type="AlphaFoldDB" id="A0A6J4PQS4"/>
<feature type="compositionally biased region" description="Basic residues" evidence="1">
    <location>
        <begin position="215"/>
        <end position="224"/>
    </location>
</feature>
<proteinExistence type="predicted"/>
<reference evidence="2" key="1">
    <citation type="submission" date="2020-02" db="EMBL/GenBank/DDBJ databases">
        <authorList>
            <person name="Meier V. D."/>
        </authorList>
    </citation>
    <scope>NUCLEOTIDE SEQUENCE</scope>
    <source>
        <strain evidence="2">AVDCRST_MAG01</strain>
    </source>
</reference>
<feature type="non-terminal residue" evidence="2">
    <location>
        <position position="305"/>
    </location>
</feature>
<feature type="compositionally biased region" description="Basic residues" evidence="1">
    <location>
        <begin position="141"/>
        <end position="170"/>
    </location>
</feature>
<protein>
    <submittedName>
        <fullName evidence="2">Uncharacterized protein</fullName>
    </submittedName>
</protein>
<feature type="compositionally biased region" description="Basic and acidic residues" evidence="1">
    <location>
        <begin position="245"/>
        <end position="257"/>
    </location>
</feature>
<feature type="region of interest" description="Disordered" evidence="1">
    <location>
        <begin position="1"/>
        <end position="305"/>
    </location>
</feature>
<dbReference type="EMBL" id="CADCUW010000321">
    <property type="protein sequence ID" value="CAA9421487.1"/>
    <property type="molecule type" value="Genomic_DNA"/>
</dbReference>
<gene>
    <name evidence="2" type="ORF">AVDCRST_MAG01-01-2310</name>
</gene>